<evidence type="ECO:0000313" key="2">
    <source>
        <dbReference type="EMBL" id="OEH93027.1"/>
    </source>
</evidence>
<dbReference type="AlphaFoldDB" id="A0A1E5LG17"/>
<proteinExistence type="predicted"/>
<keyword evidence="1" id="KW-1133">Transmembrane helix</keyword>
<dbReference type="RefSeq" id="WP_069716928.1">
    <property type="nucleotide sequence ID" value="NZ_MJEH01000018.1"/>
</dbReference>
<dbReference type="Proteomes" id="UP000095209">
    <property type="component" value="Unassembled WGS sequence"/>
</dbReference>
<evidence type="ECO:0000256" key="1">
    <source>
        <dbReference type="SAM" id="Phobius"/>
    </source>
</evidence>
<accession>A0A1E5LG17</accession>
<gene>
    <name evidence="2" type="ORF">BFG57_13810</name>
</gene>
<keyword evidence="3" id="KW-1185">Reference proteome</keyword>
<evidence type="ECO:0000313" key="3">
    <source>
        <dbReference type="Proteomes" id="UP000095209"/>
    </source>
</evidence>
<organism evidence="2 3">
    <name type="scientific">Bacillus solimangrovi</name>
    <dbReference type="NCBI Taxonomy" id="1305675"/>
    <lineage>
        <taxon>Bacteria</taxon>
        <taxon>Bacillati</taxon>
        <taxon>Bacillota</taxon>
        <taxon>Bacilli</taxon>
        <taxon>Bacillales</taxon>
        <taxon>Bacillaceae</taxon>
        <taxon>Bacillus</taxon>
    </lineage>
</organism>
<comment type="caution">
    <text evidence="2">The sequence shown here is derived from an EMBL/GenBank/DDBJ whole genome shotgun (WGS) entry which is preliminary data.</text>
</comment>
<reference evidence="2 3" key="1">
    <citation type="submission" date="2016-08" db="EMBL/GenBank/DDBJ databases">
        <title>Genome of Bacillus solimangrovi GH2-4.</title>
        <authorList>
            <person name="Lim S."/>
            <person name="Kim B.-C."/>
        </authorList>
    </citation>
    <scope>NUCLEOTIDE SEQUENCE [LARGE SCALE GENOMIC DNA]</scope>
    <source>
        <strain evidence="2 3">GH2-4</strain>
    </source>
</reference>
<feature type="transmembrane region" description="Helical" evidence="1">
    <location>
        <begin position="76"/>
        <end position="100"/>
    </location>
</feature>
<feature type="transmembrane region" description="Helical" evidence="1">
    <location>
        <begin position="12"/>
        <end position="31"/>
    </location>
</feature>
<dbReference type="EMBL" id="MJEH01000018">
    <property type="protein sequence ID" value="OEH93027.1"/>
    <property type="molecule type" value="Genomic_DNA"/>
</dbReference>
<keyword evidence="1" id="KW-0812">Transmembrane</keyword>
<name>A0A1E5LG17_9BACI</name>
<sequence>MEWKNTRCVKGLANKWSFRISLTSLIAFILWSFLIEDYKIRAWVYYLLPVLVLSLFLTVIGIPIDEKTDKISIIRSIVSLILSLLLILLIGLIYIGPVLFPFGIPPR</sequence>
<keyword evidence="1" id="KW-0472">Membrane</keyword>
<feature type="transmembrane region" description="Helical" evidence="1">
    <location>
        <begin position="43"/>
        <end position="64"/>
    </location>
</feature>
<protein>
    <submittedName>
        <fullName evidence="2">Uncharacterized protein</fullName>
    </submittedName>
</protein>